<evidence type="ECO:0000259" key="2">
    <source>
        <dbReference type="PROSITE" id="PS50209"/>
    </source>
</evidence>
<dbReference type="InterPro" id="IPR011029">
    <property type="entry name" value="DEATH-like_dom_sf"/>
</dbReference>
<evidence type="ECO:0000256" key="1">
    <source>
        <dbReference type="SAM" id="Coils"/>
    </source>
</evidence>
<evidence type="ECO:0000313" key="4">
    <source>
        <dbReference type="Proteomes" id="UP000242188"/>
    </source>
</evidence>
<dbReference type="EMBL" id="NEDP02000506">
    <property type="protein sequence ID" value="OWF55718.1"/>
    <property type="molecule type" value="Genomic_DNA"/>
</dbReference>
<dbReference type="Proteomes" id="UP000242188">
    <property type="component" value="Unassembled WGS sequence"/>
</dbReference>
<proteinExistence type="predicted"/>
<dbReference type="Gene3D" id="1.10.533.10">
    <property type="entry name" value="Death Domain, Fas"/>
    <property type="match status" value="1"/>
</dbReference>
<feature type="coiled-coil region" evidence="1">
    <location>
        <begin position="173"/>
        <end position="237"/>
    </location>
</feature>
<protein>
    <recommendedName>
        <fullName evidence="2">CARD domain-containing protein</fullName>
    </recommendedName>
</protein>
<name>A0A210R400_MIZYE</name>
<sequence>MNPDEKSKIIQNLTYLKERLVELDPIIDRLIENDVFRFHHRAQIEQISKPTPHRQFNEFIKILTSSGNRDAYSTFIEALKTEGYTPIAQKLQKTAPKDFVVRSGSRLANRINSASTSAGRKTNYEPVVPVQVAIPDDAGAASLPVARSDGCTDCSSTVKAVLEAFGRNQEHVLENIERQRREDRQEMEKQRQKDKQEYQQQMLHLFGKCQAEKHDIIKQTETSLEKLQEEIDHVRKVNVEYSFLKEQYDYLREKQQGMREKDNERRERLLQLTKEKEEGKRENQKLETKIEHLETKLQMSEDTREDIENKQYESNKYIERLESEKDDLMKQLREKEQENKSLRDRVDDQYVQITDLLQKQRDHEERHEDPEFSQTREQQIRKLDMIYGMMQSISKEKTASVPPGKLEFRPKKMIIGTNLAKATLADRRKMRTDRFDS</sequence>
<accession>A0A210R400</accession>
<keyword evidence="4" id="KW-1185">Reference proteome</keyword>
<dbReference type="SUPFAM" id="SSF47986">
    <property type="entry name" value="DEATH domain"/>
    <property type="match status" value="1"/>
</dbReference>
<dbReference type="OrthoDB" id="10353668at2759"/>
<evidence type="ECO:0000313" key="3">
    <source>
        <dbReference type="EMBL" id="OWF55718.1"/>
    </source>
</evidence>
<dbReference type="PROSITE" id="PS50209">
    <property type="entry name" value="CARD"/>
    <property type="match status" value="1"/>
</dbReference>
<feature type="domain" description="CARD" evidence="2">
    <location>
        <begin position="1"/>
        <end position="94"/>
    </location>
</feature>
<dbReference type="GO" id="GO:0042981">
    <property type="term" value="P:regulation of apoptotic process"/>
    <property type="evidence" value="ECO:0007669"/>
    <property type="project" value="InterPro"/>
</dbReference>
<dbReference type="InterPro" id="IPR001315">
    <property type="entry name" value="CARD"/>
</dbReference>
<dbReference type="CDD" id="cd01671">
    <property type="entry name" value="CARD"/>
    <property type="match status" value="1"/>
</dbReference>
<gene>
    <name evidence="3" type="ORF">KP79_PYT11167</name>
</gene>
<comment type="caution">
    <text evidence="3">The sequence shown here is derived from an EMBL/GenBank/DDBJ whole genome shotgun (WGS) entry which is preliminary data.</text>
</comment>
<organism evidence="3 4">
    <name type="scientific">Mizuhopecten yessoensis</name>
    <name type="common">Japanese scallop</name>
    <name type="synonym">Patinopecten yessoensis</name>
    <dbReference type="NCBI Taxonomy" id="6573"/>
    <lineage>
        <taxon>Eukaryota</taxon>
        <taxon>Metazoa</taxon>
        <taxon>Spiralia</taxon>
        <taxon>Lophotrochozoa</taxon>
        <taxon>Mollusca</taxon>
        <taxon>Bivalvia</taxon>
        <taxon>Autobranchia</taxon>
        <taxon>Pteriomorphia</taxon>
        <taxon>Pectinida</taxon>
        <taxon>Pectinoidea</taxon>
        <taxon>Pectinidae</taxon>
        <taxon>Mizuhopecten</taxon>
    </lineage>
</organism>
<keyword evidence="1" id="KW-0175">Coiled coil</keyword>
<reference evidence="3 4" key="1">
    <citation type="journal article" date="2017" name="Nat. Ecol. Evol.">
        <title>Scallop genome provides insights into evolution of bilaterian karyotype and development.</title>
        <authorList>
            <person name="Wang S."/>
            <person name="Zhang J."/>
            <person name="Jiao W."/>
            <person name="Li J."/>
            <person name="Xun X."/>
            <person name="Sun Y."/>
            <person name="Guo X."/>
            <person name="Huan P."/>
            <person name="Dong B."/>
            <person name="Zhang L."/>
            <person name="Hu X."/>
            <person name="Sun X."/>
            <person name="Wang J."/>
            <person name="Zhao C."/>
            <person name="Wang Y."/>
            <person name="Wang D."/>
            <person name="Huang X."/>
            <person name="Wang R."/>
            <person name="Lv J."/>
            <person name="Li Y."/>
            <person name="Zhang Z."/>
            <person name="Liu B."/>
            <person name="Lu W."/>
            <person name="Hui Y."/>
            <person name="Liang J."/>
            <person name="Zhou Z."/>
            <person name="Hou R."/>
            <person name="Li X."/>
            <person name="Liu Y."/>
            <person name="Li H."/>
            <person name="Ning X."/>
            <person name="Lin Y."/>
            <person name="Zhao L."/>
            <person name="Xing Q."/>
            <person name="Dou J."/>
            <person name="Li Y."/>
            <person name="Mao J."/>
            <person name="Guo H."/>
            <person name="Dou H."/>
            <person name="Li T."/>
            <person name="Mu C."/>
            <person name="Jiang W."/>
            <person name="Fu Q."/>
            <person name="Fu X."/>
            <person name="Miao Y."/>
            <person name="Liu J."/>
            <person name="Yu Q."/>
            <person name="Li R."/>
            <person name="Liao H."/>
            <person name="Li X."/>
            <person name="Kong Y."/>
            <person name="Jiang Z."/>
            <person name="Chourrout D."/>
            <person name="Li R."/>
            <person name="Bao Z."/>
        </authorList>
    </citation>
    <scope>NUCLEOTIDE SEQUENCE [LARGE SCALE GENOMIC DNA]</scope>
    <source>
        <strain evidence="3 4">PY_sf001</strain>
    </source>
</reference>
<feature type="coiled-coil region" evidence="1">
    <location>
        <begin position="269"/>
        <end position="352"/>
    </location>
</feature>
<dbReference type="AlphaFoldDB" id="A0A210R400"/>